<dbReference type="EMBL" id="JAKKPZ010000443">
    <property type="protein sequence ID" value="KAI1695088.1"/>
    <property type="molecule type" value="Genomic_DNA"/>
</dbReference>
<name>A0AAD4MIE6_9BILA</name>
<accession>A0AAD4MIE6</accession>
<sequence length="112" mass="12297">MGNGRFSPGSDKRSRQTSQLSQFLEPHLWRKNGSILAGSSFNVQLNSDVNLALCLSSSGLEYVYAFAGIVTILRAFLITLASHSQTETHNERLAFVVFADFESQLLSIASLD</sequence>
<dbReference type="Proteomes" id="UP001201812">
    <property type="component" value="Unassembled WGS sequence"/>
</dbReference>
<comment type="caution">
    <text evidence="1">The sequence shown here is derived from an EMBL/GenBank/DDBJ whole genome shotgun (WGS) entry which is preliminary data.</text>
</comment>
<gene>
    <name evidence="1" type="ORF">DdX_19774</name>
</gene>
<evidence type="ECO:0000313" key="2">
    <source>
        <dbReference type="Proteomes" id="UP001201812"/>
    </source>
</evidence>
<dbReference type="AlphaFoldDB" id="A0AAD4MIE6"/>
<reference evidence="1" key="1">
    <citation type="submission" date="2022-01" db="EMBL/GenBank/DDBJ databases">
        <title>Genome Sequence Resource for Two Populations of Ditylenchus destructor, the Migratory Endoparasitic Phytonematode.</title>
        <authorList>
            <person name="Zhang H."/>
            <person name="Lin R."/>
            <person name="Xie B."/>
        </authorList>
    </citation>
    <scope>NUCLEOTIDE SEQUENCE</scope>
    <source>
        <strain evidence="1">BazhouSP</strain>
    </source>
</reference>
<evidence type="ECO:0000313" key="1">
    <source>
        <dbReference type="EMBL" id="KAI1695088.1"/>
    </source>
</evidence>
<organism evidence="1 2">
    <name type="scientific">Ditylenchus destructor</name>
    <dbReference type="NCBI Taxonomy" id="166010"/>
    <lineage>
        <taxon>Eukaryota</taxon>
        <taxon>Metazoa</taxon>
        <taxon>Ecdysozoa</taxon>
        <taxon>Nematoda</taxon>
        <taxon>Chromadorea</taxon>
        <taxon>Rhabditida</taxon>
        <taxon>Tylenchina</taxon>
        <taxon>Tylenchomorpha</taxon>
        <taxon>Sphaerularioidea</taxon>
        <taxon>Anguinidae</taxon>
        <taxon>Anguininae</taxon>
        <taxon>Ditylenchus</taxon>
    </lineage>
</organism>
<keyword evidence="2" id="KW-1185">Reference proteome</keyword>
<proteinExistence type="predicted"/>
<protein>
    <submittedName>
        <fullName evidence="1">Uncharacterized protein</fullName>
    </submittedName>
</protein>